<name>A0A1V9GV21_9XANT</name>
<dbReference type="EMBL" id="JPYI02000099">
    <property type="protein sequence ID" value="OQP74296.1"/>
    <property type="molecule type" value="Genomic_DNA"/>
</dbReference>
<reference evidence="3 4" key="2">
    <citation type="journal article" date="2017" name="Plant Pathol.">
        <title>Pathogenicity and virulence gene content of Xanthomonas strains infecting Araceae, formerly known as Xanthomonas axonopodis pv. dieffenbachiae.</title>
        <authorList>
            <person name="Constantin E.C."/>
            <person name="Haegeman A."/>
            <person name="Van Vaerenbergh J."/>
            <person name="Baeyen S."/>
            <person name="Van Malderghem C."/>
            <person name="Maes M."/>
            <person name="Cottyn B."/>
        </authorList>
    </citation>
    <scope>NUCLEOTIDE SEQUENCE [LARGE SCALE GENOMIC DNA]</scope>
    <source>
        <strain evidence="3 4">LMG 25940</strain>
    </source>
</reference>
<sequence>MQADAAVISSLFLLISAGTTFAEQNANQDDPPSAWPQGRQHLLAGHYVGKLHPDNTQCQAVSAELWLEAKGNKESRRYILKTACIAPETQRNTTTTTERGPWWLDKNGDECLILSRDDVSDLSLNPNMYGFRIDQETDPKGQQASFSLAQDGNNCHSGNPLEHRDKVLRRAR</sequence>
<evidence type="ECO:0000256" key="1">
    <source>
        <dbReference type="SAM" id="MobiDB-lite"/>
    </source>
</evidence>
<feature type="chain" id="PRO_5010705931" evidence="2">
    <location>
        <begin position="23"/>
        <end position="172"/>
    </location>
</feature>
<protein>
    <submittedName>
        <fullName evidence="3">Uncharacterized protein</fullName>
    </submittedName>
</protein>
<organism evidence="3 4">
    <name type="scientific">Xanthomonas phaseoli pv. dieffenbachiae</name>
    <dbReference type="NCBI Taxonomy" id="92828"/>
    <lineage>
        <taxon>Bacteria</taxon>
        <taxon>Pseudomonadati</taxon>
        <taxon>Pseudomonadota</taxon>
        <taxon>Gammaproteobacteria</taxon>
        <taxon>Lysobacterales</taxon>
        <taxon>Lysobacteraceae</taxon>
        <taxon>Xanthomonas</taxon>
    </lineage>
</organism>
<dbReference type="GeneID" id="93991933"/>
<dbReference type="Proteomes" id="UP000050546">
    <property type="component" value="Unassembled WGS sequence"/>
</dbReference>
<reference evidence="3 4" key="1">
    <citation type="journal article" date="2016" name="Plant Pathol.">
        <title>Genetic characterization of strains named as Xanthomonas axonopodis pv. dieffenbachiae leads to a taxonomic revision of the X. axonopodis species complex.</title>
        <authorList>
            <person name="Constantin E.C."/>
            <person name="Cleenwerck I."/>
            <person name="Maes M."/>
            <person name="Baeyen S."/>
            <person name="Van Malderghem C."/>
            <person name="De Vos P."/>
            <person name="Cottyn B."/>
        </authorList>
    </citation>
    <scope>NUCLEOTIDE SEQUENCE [LARGE SCALE GENOMIC DNA]</scope>
    <source>
        <strain evidence="3 4">LMG 25940</strain>
    </source>
</reference>
<dbReference type="AlphaFoldDB" id="A0A1V9GV21"/>
<accession>A0A1V9GV21</accession>
<feature type="signal peptide" evidence="2">
    <location>
        <begin position="1"/>
        <end position="22"/>
    </location>
</feature>
<evidence type="ECO:0000313" key="3">
    <source>
        <dbReference type="EMBL" id="OQP74296.1"/>
    </source>
</evidence>
<gene>
    <name evidence="3" type="ORF">IM53_019015</name>
</gene>
<comment type="caution">
    <text evidence="3">The sequence shown here is derived from an EMBL/GenBank/DDBJ whole genome shotgun (WGS) entry which is preliminary data.</text>
</comment>
<keyword evidence="2" id="KW-0732">Signal</keyword>
<evidence type="ECO:0000256" key="2">
    <source>
        <dbReference type="SAM" id="SignalP"/>
    </source>
</evidence>
<evidence type="ECO:0000313" key="4">
    <source>
        <dbReference type="Proteomes" id="UP000050546"/>
    </source>
</evidence>
<feature type="region of interest" description="Disordered" evidence="1">
    <location>
        <begin position="150"/>
        <end position="172"/>
    </location>
</feature>
<dbReference type="RefSeq" id="WP_057678821.1">
    <property type="nucleotide sequence ID" value="NZ_CP041380.1"/>
</dbReference>
<proteinExistence type="predicted"/>